<evidence type="ECO:0008006" key="3">
    <source>
        <dbReference type="Google" id="ProtNLM"/>
    </source>
</evidence>
<gene>
    <name evidence="1" type="ORF">RM573_02885</name>
</gene>
<reference evidence="1 2" key="1">
    <citation type="submission" date="2023-09" db="EMBL/GenBank/DDBJ databases">
        <authorList>
            <person name="Rey-Velasco X."/>
        </authorList>
    </citation>
    <scope>NUCLEOTIDE SEQUENCE [LARGE SCALE GENOMIC DNA]</scope>
    <source>
        <strain evidence="1 2">W431</strain>
    </source>
</reference>
<comment type="caution">
    <text evidence="1">The sequence shown here is derived from an EMBL/GenBank/DDBJ whole genome shotgun (WGS) entry which is preliminary data.</text>
</comment>
<organism evidence="1 2">
    <name type="scientific">Thalassotalea castellviae</name>
    <dbReference type="NCBI Taxonomy" id="3075612"/>
    <lineage>
        <taxon>Bacteria</taxon>
        <taxon>Pseudomonadati</taxon>
        <taxon>Pseudomonadota</taxon>
        <taxon>Gammaproteobacteria</taxon>
        <taxon>Alteromonadales</taxon>
        <taxon>Colwelliaceae</taxon>
        <taxon>Thalassotalea</taxon>
    </lineage>
</organism>
<accession>A0ABU3A079</accession>
<dbReference type="RefSeq" id="WP_311576943.1">
    <property type="nucleotide sequence ID" value="NZ_JAVRIF010000001.1"/>
</dbReference>
<evidence type="ECO:0000313" key="2">
    <source>
        <dbReference type="Proteomes" id="UP001266357"/>
    </source>
</evidence>
<keyword evidence="2" id="KW-1185">Reference proteome</keyword>
<dbReference type="SUPFAM" id="SSF46689">
    <property type="entry name" value="Homeodomain-like"/>
    <property type="match status" value="1"/>
</dbReference>
<evidence type="ECO:0000313" key="1">
    <source>
        <dbReference type="EMBL" id="MDT0602533.1"/>
    </source>
</evidence>
<dbReference type="EMBL" id="JAVRIF010000001">
    <property type="protein sequence ID" value="MDT0602533.1"/>
    <property type="molecule type" value="Genomic_DNA"/>
</dbReference>
<protein>
    <recommendedName>
        <fullName evidence="3">Transposase</fullName>
    </recommendedName>
</protein>
<dbReference type="InterPro" id="IPR009057">
    <property type="entry name" value="Homeodomain-like_sf"/>
</dbReference>
<sequence length="57" mass="6670">MPKKILSTEFKHECAELVIVHGYKHKDAAAAMDVGLSSIQRWVTQYRKITTWYYPQT</sequence>
<name>A0ABU3A079_9GAMM</name>
<dbReference type="Proteomes" id="UP001266357">
    <property type="component" value="Unassembled WGS sequence"/>
</dbReference>
<proteinExistence type="predicted"/>